<evidence type="ECO:0000313" key="3">
    <source>
        <dbReference type="Proteomes" id="UP000198556"/>
    </source>
</evidence>
<evidence type="ECO:0000256" key="1">
    <source>
        <dbReference type="SAM" id="Coils"/>
    </source>
</evidence>
<name>A0A1H9PGR6_9LACT</name>
<evidence type="ECO:0000313" key="2">
    <source>
        <dbReference type="EMBL" id="SER47401.1"/>
    </source>
</evidence>
<dbReference type="STRING" id="137733.SAMN05421767_1589"/>
<sequence>MLNPFQKIKQLERKIEIYECEKVTILKYVKQLEKENEEQQSIIHAKNKQIKELKKVRDRLKRQVEDSQAEIESWQAYIVADSEKIRRNINEH</sequence>
<dbReference type="AlphaFoldDB" id="A0A1H9PGR6"/>
<protein>
    <submittedName>
        <fullName evidence="2">Uncharacterized protein</fullName>
    </submittedName>
</protein>
<dbReference type="EMBL" id="FOGF01000058">
    <property type="protein sequence ID" value="SER47401.1"/>
    <property type="molecule type" value="Genomic_DNA"/>
</dbReference>
<gene>
    <name evidence="2" type="ORF">SAMN05421767_1589</name>
</gene>
<reference evidence="2 3" key="1">
    <citation type="submission" date="2016-10" db="EMBL/GenBank/DDBJ databases">
        <authorList>
            <person name="de Groot N.N."/>
        </authorList>
    </citation>
    <scope>NUCLEOTIDE SEQUENCE [LARGE SCALE GENOMIC DNA]</scope>
    <source>
        <strain evidence="2 3">DSM 15827</strain>
    </source>
</reference>
<dbReference type="Proteomes" id="UP000198556">
    <property type="component" value="Unassembled WGS sequence"/>
</dbReference>
<feature type="coiled-coil region" evidence="1">
    <location>
        <begin position="29"/>
        <end position="77"/>
    </location>
</feature>
<organism evidence="2 3">
    <name type="scientific">Granulicatella balaenopterae</name>
    <dbReference type="NCBI Taxonomy" id="137733"/>
    <lineage>
        <taxon>Bacteria</taxon>
        <taxon>Bacillati</taxon>
        <taxon>Bacillota</taxon>
        <taxon>Bacilli</taxon>
        <taxon>Lactobacillales</taxon>
        <taxon>Carnobacteriaceae</taxon>
        <taxon>Granulicatella</taxon>
    </lineage>
</organism>
<proteinExistence type="predicted"/>
<keyword evidence="1" id="KW-0175">Coiled coil</keyword>
<keyword evidence="3" id="KW-1185">Reference proteome</keyword>
<accession>A0A1H9PGR6</accession>